<organism evidence="1 2">
    <name type="scientific">Triticum turgidum subsp. durum</name>
    <name type="common">Durum wheat</name>
    <name type="synonym">Triticum durum</name>
    <dbReference type="NCBI Taxonomy" id="4567"/>
    <lineage>
        <taxon>Eukaryota</taxon>
        <taxon>Viridiplantae</taxon>
        <taxon>Streptophyta</taxon>
        <taxon>Embryophyta</taxon>
        <taxon>Tracheophyta</taxon>
        <taxon>Spermatophyta</taxon>
        <taxon>Magnoliopsida</taxon>
        <taxon>Liliopsida</taxon>
        <taxon>Poales</taxon>
        <taxon>Poaceae</taxon>
        <taxon>BOP clade</taxon>
        <taxon>Pooideae</taxon>
        <taxon>Triticodae</taxon>
        <taxon>Triticeae</taxon>
        <taxon>Triticinae</taxon>
        <taxon>Triticum</taxon>
    </lineage>
</organism>
<evidence type="ECO:0000313" key="1">
    <source>
        <dbReference type="EMBL" id="VAH09318.1"/>
    </source>
</evidence>
<dbReference type="Gramene" id="TRITD1Av1G196760.1">
    <property type="protein sequence ID" value="TRITD1Av1G196760.1"/>
    <property type="gene ID" value="TRITD1Av1G196760"/>
</dbReference>
<dbReference type="AlphaFoldDB" id="A0A9R0QFS7"/>
<sequence>MLTGVLFRDIDWVLGMGVCRWAYFIPGSDVSGHAPFLCGFERRGMWWLFVRRINGWCCHQEQSGVTIIDIVFKWMAEIDLEVIVYVLSTWYHITLWNGMEEVAITTGEEDADVLLHIEVVLPSKCSIPWRLPSSASS</sequence>
<dbReference type="Proteomes" id="UP000324705">
    <property type="component" value="Chromosome 1A"/>
</dbReference>
<dbReference type="EMBL" id="LT934111">
    <property type="protein sequence ID" value="VAH09318.1"/>
    <property type="molecule type" value="Genomic_DNA"/>
</dbReference>
<name>A0A9R0QFS7_TRITD</name>
<protein>
    <submittedName>
        <fullName evidence="1">Uncharacterized protein</fullName>
    </submittedName>
</protein>
<evidence type="ECO:0000313" key="2">
    <source>
        <dbReference type="Proteomes" id="UP000324705"/>
    </source>
</evidence>
<gene>
    <name evidence="1" type="ORF">TRITD_1Av1G196760</name>
</gene>
<proteinExistence type="predicted"/>
<reference evidence="1 2" key="1">
    <citation type="submission" date="2017-09" db="EMBL/GenBank/DDBJ databases">
        <authorList>
            <consortium name="International Durum Wheat Genome Sequencing Consortium (IDWGSC)"/>
            <person name="Milanesi L."/>
        </authorList>
    </citation>
    <scope>NUCLEOTIDE SEQUENCE [LARGE SCALE GENOMIC DNA]</scope>
    <source>
        <strain evidence="2">cv. Svevo</strain>
    </source>
</reference>
<accession>A0A9R0QFS7</accession>
<keyword evidence="2" id="KW-1185">Reference proteome</keyword>